<sequence>ECAVILASHYPTHSISHKVFALLHIPSAQSGMHLAFTPLAAIGLTLSILGGLLRMYCFDTLGHFFTFDFCIRRDHKLITTGPYSIVRHPSYSGFIFAYIGMVLAHLTPGALLTEYLTAFPGRFYVKEVMSIWFVLRAMRCAFWVPRSKEEDEGLKKTFGKEWVAWAARVKYRIIPGVI</sequence>
<feature type="transmembrane region" description="Helical" evidence="5">
    <location>
        <begin position="32"/>
        <end position="53"/>
    </location>
</feature>
<comment type="subcellular location">
    <subcellularLocation>
        <location evidence="5">Endoplasmic reticulum membrane</location>
        <topology evidence="5">Multi-pass membrane protein</topology>
    </subcellularLocation>
    <subcellularLocation>
        <location evidence="1">Membrane</location>
        <topology evidence="1">Multi-pass membrane protein</topology>
    </subcellularLocation>
</comment>
<accession>A0A0D2N942</accession>
<keyword evidence="7" id="KW-1185">Reference proteome</keyword>
<reference evidence="7" key="1">
    <citation type="submission" date="2014-04" db="EMBL/GenBank/DDBJ databases">
        <title>Evolutionary Origins and Diversification of the Mycorrhizal Mutualists.</title>
        <authorList>
            <consortium name="DOE Joint Genome Institute"/>
            <consortium name="Mycorrhizal Genomics Consortium"/>
            <person name="Kohler A."/>
            <person name="Kuo A."/>
            <person name="Nagy L.G."/>
            <person name="Floudas D."/>
            <person name="Copeland A."/>
            <person name="Barry K.W."/>
            <person name="Cichocki N."/>
            <person name="Veneault-Fourrey C."/>
            <person name="LaButti K."/>
            <person name="Lindquist E.A."/>
            <person name="Lipzen A."/>
            <person name="Lundell T."/>
            <person name="Morin E."/>
            <person name="Murat C."/>
            <person name="Riley R."/>
            <person name="Ohm R."/>
            <person name="Sun H."/>
            <person name="Tunlid A."/>
            <person name="Henrissat B."/>
            <person name="Grigoriev I.V."/>
            <person name="Hibbett D.S."/>
            <person name="Martin F."/>
        </authorList>
    </citation>
    <scope>NUCLEOTIDE SEQUENCE [LARGE SCALE GENOMIC DNA]</scope>
    <source>
        <strain evidence="7">FD-334 SS-4</strain>
    </source>
</reference>
<dbReference type="OrthoDB" id="422086at2759"/>
<dbReference type="STRING" id="945553.A0A0D2N942"/>
<dbReference type="OMA" id="SWIAECG"/>
<evidence type="ECO:0000256" key="2">
    <source>
        <dbReference type="ARBA" id="ARBA00022692"/>
    </source>
</evidence>
<dbReference type="EMBL" id="KN817639">
    <property type="protein sequence ID" value="KJA15639.1"/>
    <property type="molecule type" value="Genomic_DNA"/>
</dbReference>
<dbReference type="GO" id="GO:0004671">
    <property type="term" value="F:protein C-terminal S-isoprenylcysteine carboxyl O-methyltransferase activity"/>
    <property type="evidence" value="ECO:0007669"/>
    <property type="project" value="UniProtKB-EC"/>
</dbReference>
<feature type="non-terminal residue" evidence="6">
    <location>
        <position position="1"/>
    </location>
</feature>
<keyword evidence="5" id="KW-0949">S-adenosyl-L-methionine</keyword>
<keyword evidence="4 5" id="KW-0472">Membrane</keyword>
<protein>
    <recommendedName>
        <fullName evidence="5">Protein-S-isoprenylcysteine O-methyltransferase</fullName>
        <ecNumber evidence="5">2.1.1.100</ecNumber>
    </recommendedName>
</protein>
<organism evidence="6 7">
    <name type="scientific">Hypholoma sublateritium (strain FD-334 SS-4)</name>
    <dbReference type="NCBI Taxonomy" id="945553"/>
    <lineage>
        <taxon>Eukaryota</taxon>
        <taxon>Fungi</taxon>
        <taxon>Dikarya</taxon>
        <taxon>Basidiomycota</taxon>
        <taxon>Agaricomycotina</taxon>
        <taxon>Agaricomycetes</taxon>
        <taxon>Agaricomycetidae</taxon>
        <taxon>Agaricales</taxon>
        <taxon>Agaricineae</taxon>
        <taxon>Strophariaceae</taxon>
        <taxon>Hypholoma</taxon>
    </lineage>
</organism>
<dbReference type="PANTHER" id="PTHR12714:SF9">
    <property type="entry name" value="PROTEIN-S-ISOPRENYLCYSTEINE O-METHYLTRANSFERASE"/>
    <property type="match status" value="1"/>
</dbReference>
<dbReference type="GO" id="GO:0032259">
    <property type="term" value="P:methylation"/>
    <property type="evidence" value="ECO:0007669"/>
    <property type="project" value="UniProtKB-KW"/>
</dbReference>
<keyword evidence="5" id="KW-0489">Methyltransferase</keyword>
<evidence type="ECO:0000256" key="5">
    <source>
        <dbReference type="RuleBase" id="RU362022"/>
    </source>
</evidence>
<name>A0A0D2N942_HYPSF</name>
<feature type="transmembrane region" description="Helical" evidence="5">
    <location>
        <begin position="91"/>
        <end position="111"/>
    </location>
</feature>
<keyword evidence="5" id="KW-0808">Transferase</keyword>
<dbReference type="AlphaFoldDB" id="A0A0D2N942"/>
<proteinExistence type="inferred from homology"/>
<evidence type="ECO:0000313" key="6">
    <source>
        <dbReference type="EMBL" id="KJA15639.1"/>
    </source>
</evidence>
<comment type="catalytic activity">
    <reaction evidence="5">
        <text>[protein]-C-terminal S-[(2E,6E)-farnesyl]-L-cysteine + S-adenosyl-L-methionine = [protein]-C-terminal S-[(2E,6E)-farnesyl]-L-cysteine methyl ester + S-adenosyl-L-homocysteine</text>
        <dbReference type="Rhea" id="RHEA:21672"/>
        <dbReference type="Rhea" id="RHEA-COMP:12125"/>
        <dbReference type="Rhea" id="RHEA-COMP:12126"/>
        <dbReference type="ChEBI" id="CHEBI:57856"/>
        <dbReference type="ChEBI" id="CHEBI:59789"/>
        <dbReference type="ChEBI" id="CHEBI:90510"/>
        <dbReference type="ChEBI" id="CHEBI:90511"/>
        <dbReference type="EC" id="2.1.1.100"/>
    </reaction>
</comment>
<evidence type="ECO:0000256" key="3">
    <source>
        <dbReference type="ARBA" id="ARBA00022989"/>
    </source>
</evidence>
<evidence type="ECO:0000313" key="7">
    <source>
        <dbReference type="Proteomes" id="UP000054270"/>
    </source>
</evidence>
<dbReference type="EC" id="2.1.1.100" evidence="5"/>
<dbReference type="Pfam" id="PF04140">
    <property type="entry name" value="ICMT"/>
    <property type="match status" value="1"/>
</dbReference>
<keyword evidence="5" id="KW-0256">Endoplasmic reticulum</keyword>
<keyword evidence="3 5" id="KW-1133">Transmembrane helix</keyword>
<dbReference type="InterPro" id="IPR007269">
    <property type="entry name" value="ICMT_MeTrfase"/>
</dbReference>
<evidence type="ECO:0000256" key="4">
    <source>
        <dbReference type="ARBA" id="ARBA00023136"/>
    </source>
</evidence>
<comment type="caution">
    <text evidence="5">Lacks conserved residue(s) required for the propagation of feature annotation.</text>
</comment>
<dbReference type="Proteomes" id="UP000054270">
    <property type="component" value="Unassembled WGS sequence"/>
</dbReference>
<comment type="similarity">
    <text evidence="5">Belongs to the class VI-like SAM-binding methyltransferase superfamily. Isoprenylcysteine carboxyl methyltransferase family.</text>
</comment>
<evidence type="ECO:0000256" key="1">
    <source>
        <dbReference type="ARBA" id="ARBA00004141"/>
    </source>
</evidence>
<dbReference type="PANTHER" id="PTHR12714">
    <property type="entry name" value="PROTEIN-S ISOPRENYLCYSTEINE O-METHYLTRANSFERASE"/>
    <property type="match status" value="1"/>
</dbReference>
<gene>
    <name evidence="6" type="ORF">HYPSUDRAFT_148858</name>
</gene>
<keyword evidence="2 5" id="KW-0812">Transmembrane</keyword>
<dbReference type="Gene3D" id="1.20.120.1630">
    <property type="match status" value="1"/>
</dbReference>
<dbReference type="GO" id="GO:0005789">
    <property type="term" value="C:endoplasmic reticulum membrane"/>
    <property type="evidence" value="ECO:0007669"/>
    <property type="project" value="UniProtKB-SubCell"/>
</dbReference>